<comment type="similarity">
    <text evidence="1">Belongs to the universal stress protein A family.</text>
</comment>
<proteinExistence type="inferred from homology"/>
<evidence type="ECO:0000256" key="1">
    <source>
        <dbReference type="ARBA" id="ARBA00008791"/>
    </source>
</evidence>
<dbReference type="PANTHER" id="PTHR31964">
    <property type="entry name" value="ADENINE NUCLEOTIDE ALPHA HYDROLASES-LIKE SUPERFAMILY PROTEIN"/>
    <property type="match status" value="1"/>
</dbReference>
<sequence length="196" mass="20920">MPSSNHFPGCSAVLSQMRWPSHTVMNQQAAVQQWLPVSHRIIVIEYPNKEKTPMHKVLVPFDGSKHAMRALGYVIELSGELTKSLEVHILNVQASPIDYSLYLAPDMIDGVKAGLTNEGKRVLADAVALLTAAGVPFQAHVDLGNVAEQVEAAVQRLDCDAVVMGTRGLGNVGGLLLGSVATGVIHEASVPVTLIK</sequence>
<name>A0A0P9GJA2_PSESX</name>
<comment type="caution">
    <text evidence="3">The sequence shown here is derived from an EMBL/GenBank/DDBJ whole genome shotgun (WGS) entry which is preliminary data.</text>
</comment>
<organism evidence="3 4">
    <name type="scientific">Pseudomonas syringae pv. aceris</name>
    <dbReference type="NCBI Taxonomy" id="199198"/>
    <lineage>
        <taxon>Bacteria</taxon>
        <taxon>Pseudomonadati</taxon>
        <taxon>Pseudomonadota</taxon>
        <taxon>Gammaproteobacteria</taxon>
        <taxon>Pseudomonadales</taxon>
        <taxon>Pseudomonadaceae</taxon>
        <taxon>Pseudomonas</taxon>
        <taxon>Pseudomonas syringae</taxon>
    </lineage>
</organism>
<dbReference type="Proteomes" id="UP000050297">
    <property type="component" value="Unassembled WGS sequence"/>
</dbReference>
<dbReference type="CDD" id="cd00293">
    <property type="entry name" value="USP-like"/>
    <property type="match status" value="1"/>
</dbReference>
<evidence type="ECO:0000313" key="3">
    <source>
        <dbReference type="EMBL" id="KPW10448.1"/>
    </source>
</evidence>
<dbReference type="PRINTS" id="PR01438">
    <property type="entry name" value="UNVRSLSTRESS"/>
</dbReference>
<dbReference type="SUPFAM" id="SSF52402">
    <property type="entry name" value="Adenine nucleotide alpha hydrolases-like"/>
    <property type="match status" value="1"/>
</dbReference>
<dbReference type="PANTHER" id="PTHR31964:SF113">
    <property type="entry name" value="USPA DOMAIN-CONTAINING PROTEIN"/>
    <property type="match status" value="1"/>
</dbReference>
<dbReference type="InterPro" id="IPR014729">
    <property type="entry name" value="Rossmann-like_a/b/a_fold"/>
</dbReference>
<dbReference type="PATRIC" id="fig|199198.5.peg.674"/>
<dbReference type="Pfam" id="PF00582">
    <property type="entry name" value="Usp"/>
    <property type="match status" value="1"/>
</dbReference>
<feature type="domain" description="UspA" evidence="2">
    <location>
        <begin position="55"/>
        <end position="196"/>
    </location>
</feature>
<dbReference type="EMBL" id="LJPM01000555">
    <property type="protein sequence ID" value="KPW10448.1"/>
    <property type="molecule type" value="Genomic_DNA"/>
</dbReference>
<dbReference type="Gene3D" id="3.40.50.620">
    <property type="entry name" value="HUPs"/>
    <property type="match status" value="1"/>
</dbReference>
<evidence type="ECO:0000313" key="4">
    <source>
        <dbReference type="Proteomes" id="UP000050297"/>
    </source>
</evidence>
<accession>A0A0P9GJA2</accession>
<dbReference type="InterPro" id="IPR006016">
    <property type="entry name" value="UspA"/>
</dbReference>
<protein>
    <submittedName>
        <fullName evidence="3">Universal stress family protein</fullName>
    </submittedName>
</protein>
<dbReference type="InterPro" id="IPR006015">
    <property type="entry name" value="Universal_stress_UspA"/>
</dbReference>
<gene>
    <name evidence="3" type="ORF">ALO91_100078</name>
</gene>
<reference evidence="3 4" key="1">
    <citation type="submission" date="2015-09" db="EMBL/GenBank/DDBJ databases">
        <title>Genome announcement of multiple Pseudomonas syringae strains.</title>
        <authorList>
            <person name="Thakur S."/>
            <person name="Wang P.W."/>
            <person name="Gong Y."/>
            <person name="Weir B.S."/>
            <person name="Guttman D.S."/>
        </authorList>
    </citation>
    <scope>NUCLEOTIDE SEQUENCE [LARGE SCALE GENOMIC DNA]</scope>
    <source>
        <strain evidence="3 4">ICMP2802</strain>
    </source>
</reference>
<dbReference type="AlphaFoldDB" id="A0A0P9GJA2"/>
<evidence type="ECO:0000259" key="2">
    <source>
        <dbReference type="Pfam" id="PF00582"/>
    </source>
</evidence>